<dbReference type="PANTHER" id="PTHR43214">
    <property type="entry name" value="TWO-COMPONENT RESPONSE REGULATOR"/>
    <property type="match status" value="1"/>
</dbReference>
<dbReference type="RefSeq" id="WP_343921118.1">
    <property type="nucleotide sequence ID" value="NZ_BAAAJT010000003.1"/>
</dbReference>
<dbReference type="EMBL" id="JBHUGD010000004">
    <property type="protein sequence ID" value="MFD1949085.1"/>
    <property type="molecule type" value="Genomic_DNA"/>
</dbReference>
<dbReference type="Pfam" id="PF00072">
    <property type="entry name" value="Response_reg"/>
    <property type="match status" value="1"/>
</dbReference>
<dbReference type="SMART" id="SM00448">
    <property type="entry name" value="REC"/>
    <property type="match status" value="1"/>
</dbReference>
<protein>
    <submittedName>
        <fullName evidence="4">Response regulator transcription factor</fullName>
    </submittedName>
</protein>
<reference evidence="5" key="1">
    <citation type="journal article" date="2019" name="Int. J. Syst. Evol. Microbiol.">
        <title>The Global Catalogue of Microorganisms (GCM) 10K type strain sequencing project: providing services to taxonomists for standard genome sequencing and annotation.</title>
        <authorList>
            <consortium name="The Broad Institute Genomics Platform"/>
            <consortium name="The Broad Institute Genome Sequencing Center for Infectious Disease"/>
            <person name="Wu L."/>
            <person name="Ma J."/>
        </authorList>
    </citation>
    <scope>NUCLEOTIDE SEQUENCE [LARGE SCALE GENOMIC DNA]</scope>
    <source>
        <strain evidence="5">CGMCC 1.12477</strain>
    </source>
</reference>
<dbReference type="Proteomes" id="UP001597351">
    <property type="component" value="Unassembled WGS sequence"/>
</dbReference>
<evidence type="ECO:0000256" key="1">
    <source>
        <dbReference type="ARBA" id="ARBA00023125"/>
    </source>
</evidence>
<keyword evidence="1" id="KW-0238">DNA-binding</keyword>
<evidence type="ECO:0000313" key="5">
    <source>
        <dbReference type="Proteomes" id="UP001597351"/>
    </source>
</evidence>
<sequence>MQQIRVAIADDDATMRDTLAATLRTDDRYDVVAVAESGAELLGLVTTLRPHVVLVDLRMPGGGPDLLATLQEGPPVVALVVSAESAPSAVVSVLRAGARGYLAKGRIGHCLPDFVWRSAQGEVVLAVPTGAAVLRQLLSVTVR</sequence>
<dbReference type="SUPFAM" id="SSF52172">
    <property type="entry name" value="CheY-like"/>
    <property type="match status" value="1"/>
</dbReference>
<evidence type="ECO:0000313" key="4">
    <source>
        <dbReference type="EMBL" id="MFD1949085.1"/>
    </source>
</evidence>
<keyword evidence="2" id="KW-0597">Phosphoprotein</keyword>
<name>A0ABW4TR15_9ACTN</name>
<dbReference type="InterPro" id="IPR039420">
    <property type="entry name" value="WalR-like"/>
</dbReference>
<dbReference type="PANTHER" id="PTHR43214:SF42">
    <property type="entry name" value="TRANSCRIPTIONAL REGULATORY PROTEIN DESR"/>
    <property type="match status" value="1"/>
</dbReference>
<feature type="domain" description="Response regulatory" evidence="3">
    <location>
        <begin position="5"/>
        <end position="119"/>
    </location>
</feature>
<dbReference type="PROSITE" id="PS50110">
    <property type="entry name" value="RESPONSE_REGULATORY"/>
    <property type="match status" value="1"/>
</dbReference>
<dbReference type="CDD" id="cd17535">
    <property type="entry name" value="REC_NarL-like"/>
    <property type="match status" value="1"/>
</dbReference>
<dbReference type="InterPro" id="IPR011006">
    <property type="entry name" value="CheY-like_superfamily"/>
</dbReference>
<evidence type="ECO:0000259" key="3">
    <source>
        <dbReference type="PROSITE" id="PS50110"/>
    </source>
</evidence>
<dbReference type="Gene3D" id="3.40.50.2300">
    <property type="match status" value="1"/>
</dbReference>
<dbReference type="InterPro" id="IPR001789">
    <property type="entry name" value="Sig_transdc_resp-reg_receiver"/>
</dbReference>
<gene>
    <name evidence="4" type="ORF">ACFSDE_19935</name>
</gene>
<dbReference type="InterPro" id="IPR058245">
    <property type="entry name" value="NreC/VraR/RcsB-like_REC"/>
</dbReference>
<keyword evidence="5" id="KW-1185">Reference proteome</keyword>
<comment type="caution">
    <text evidence="4">The sequence shown here is derived from an EMBL/GenBank/DDBJ whole genome shotgun (WGS) entry which is preliminary data.</text>
</comment>
<proteinExistence type="predicted"/>
<accession>A0ABW4TR15</accession>
<feature type="modified residue" description="4-aspartylphosphate" evidence="2">
    <location>
        <position position="56"/>
    </location>
</feature>
<organism evidence="4 5">
    <name type="scientific">Nocardioides aestuarii</name>
    <dbReference type="NCBI Taxonomy" id="252231"/>
    <lineage>
        <taxon>Bacteria</taxon>
        <taxon>Bacillati</taxon>
        <taxon>Actinomycetota</taxon>
        <taxon>Actinomycetes</taxon>
        <taxon>Propionibacteriales</taxon>
        <taxon>Nocardioidaceae</taxon>
        <taxon>Nocardioides</taxon>
    </lineage>
</organism>
<evidence type="ECO:0000256" key="2">
    <source>
        <dbReference type="PROSITE-ProRule" id="PRU00169"/>
    </source>
</evidence>